<name>A0A9P6ZY05_9AGAM</name>
<keyword evidence="3" id="KW-1185">Reference proteome</keyword>
<dbReference type="OrthoDB" id="47059at2759"/>
<organism evidence="2 3">
    <name type="scientific">Suillus placidus</name>
    <dbReference type="NCBI Taxonomy" id="48579"/>
    <lineage>
        <taxon>Eukaryota</taxon>
        <taxon>Fungi</taxon>
        <taxon>Dikarya</taxon>
        <taxon>Basidiomycota</taxon>
        <taxon>Agaricomycotina</taxon>
        <taxon>Agaricomycetes</taxon>
        <taxon>Agaricomycetidae</taxon>
        <taxon>Boletales</taxon>
        <taxon>Suillineae</taxon>
        <taxon>Suillaceae</taxon>
        <taxon>Suillus</taxon>
    </lineage>
</organism>
<sequence length="202" mass="22982">MAAVTASDHAVEVEFHVGVGDEDERINDQQMRIWSTSRRTLHLMVYRGRRDEGLSNTKGSSSSPVVLPYAYYDRPYLMPTEFHGRKGHIPLKTGVKYRVLVEFWEISMATDTSTLRMASSVMRIHPSRGCKHFNRKGSDSEVVQLAHHVRRDAPVDPAARLAQAKDLQPGQSEKVNLTLGKHAASFWEERLDRWVVEKASRL</sequence>
<comment type="caution">
    <text evidence="2">The sequence shown here is derived from an EMBL/GenBank/DDBJ whole genome shotgun (WGS) entry which is preliminary data.</text>
</comment>
<dbReference type="AlphaFoldDB" id="A0A9P6ZY05"/>
<gene>
    <name evidence="2" type="ORF">EV702DRAFT_1196234</name>
</gene>
<evidence type="ECO:0000313" key="3">
    <source>
        <dbReference type="Proteomes" id="UP000714275"/>
    </source>
</evidence>
<dbReference type="Pfam" id="PF14310">
    <property type="entry name" value="Fn3-like"/>
    <property type="match status" value="1"/>
</dbReference>
<dbReference type="InterPro" id="IPR026891">
    <property type="entry name" value="Fn3-like"/>
</dbReference>
<feature type="domain" description="Fibronectin type III-like" evidence="1">
    <location>
        <begin position="141"/>
        <end position="198"/>
    </location>
</feature>
<proteinExistence type="predicted"/>
<evidence type="ECO:0000313" key="2">
    <source>
        <dbReference type="EMBL" id="KAG1778235.1"/>
    </source>
</evidence>
<dbReference type="InterPro" id="IPR013783">
    <property type="entry name" value="Ig-like_fold"/>
</dbReference>
<reference evidence="2" key="1">
    <citation type="journal article" date="2020" name="New Phytol.">
        <title>Comparative genomics reveals dynamic genome evolution in host specialist ectomycorrhizal fungi.</title>
        <authorList>
            <person name="Lofgren L.A."/>
            <person name="Nguyen N.H."/>
            <person name="Vilgalys R."/>
            <person name="Ruytinx J."/>
            <person name="Liao H.L."/>
            <person name="Branco S."/>
            <person name="Kuo A."/>
            <person name="LaButti K."/>
            <person name="Lipzen A."/>
            <person name="Andreopoulos W."/>
            <person name="Pangilinan J."/>
            <person name="Riley R."/>
            <person name="Hundley H."/>
            <person name="Na H."/>
            <person name="Barry K."/>
            <person name="Grigoriev I.V."/>
            <person name="Stajich J.E."/>
            <person name="Kennedy P.G."/>
        </authorList>
    </citation>
    <scope>NUCLEOTIDE SEQUENCE</scope>
    <source>
        <strain evidence="2">DOB743</strain>
    </source>
</reference>
<protein>
    <recommendedName>
        <fullName evidence="1">Fibronectin type III-like domain-containing protein</fullName>
    </recommendedName>
</protein>
<accession>A0A9P6ZY05</accession>
<dbReference type="Gene3D" id="2.60.40.10">
    <property type="entry name" value="Immunoglobulins"/>
    <property type="match status" value="1"/>
</dbReference>
<dbReference type="Proteomes" id="UP000714275">
    <property type="component" value="Unassembled WGS sequence"/>
</dbReference>
<dbReference type="EMBL" id="JABBWD010000016">
    <property type="protein sequence ID" value="KAG1778235.1"/>
    <property type="molecule type" value="Genomic_DNA"/>
</dbReference>
<evidence type="ECO:0000259" key="1">
    <source>
        <dbReference type="Pfam" id="PF14310"/>
    </source>
</evidence>